<proteinExistence type="predicted"/>
<name>A0A835SE01_VANPL</name>
<feature type="region of interest" description="Disordered" evidence="1">
    <location>
        <begin position="221"/>
        <end position="245"/>
    </location>
</feature>
<dbReference type="PANTHER" id="PTHR31110:SF2">
    <property type="entry name" value="PESTICIDAL CRYSTAL CRY8BA PROTEIN"/>
    <property type="match status" value="1"/>
</dbReference>
<evidence type="ECO:0000313" key="2">
    <source>
        <dbReference type="EMBL" id="KAG0501977.1"/>
    </source>
</evidence>
<dbReference type="EMBL" id="JADCNM010000001">
    <property type="protein sequence ID" value="KAG0501977.1"/>
    <property type="molecule type" value="Genomic_DNA"/>
</dbReference>
<gene>
    <name evidence="2" type="ORF">HPP92_002049</name>
</gene>
<evidence type="ECO:0000256" key="1">
    <source>
        <dbReference type="SAM" id="MobiDB-lite"/>
    </source>
</evidence>
<feature type="compositionally biased region" description="Basic and acidic residues" evidence="1">
    <location>
        <begin position="225"/>
        <end position="235"/>
    </location>
</feature>
<protein>
    <submittedName>
        <fullName evidence="2">Uncharacterized protein</fullName>
    </submittedName>
</protein>
<accession>A0A835SE01</accession>
<dbReference type="Proteomes" id="UP000639772">
    <property type="component" value="Chromosome 1"/>
</dbReference>
<sequence>MFTEGLDANALQWVQEGHPPVSNTRQRMHSPPNFEASGCRLGIPPPEKFKSGHLPVGSIPATHAMPLPGDTESGSDMDESSDTDEIYVVRHSSESSCVPQNYISKQALLDGACKVHDGITQRVAQQNNYSSDGYSTYSSSGDAADMRPPLPGKRTTVYGYFDEEGDEWSDSADSFGFKGKAEKKGSHDVENPCFRDNGKCIYDKALGGNCRDQDYYPSGDSCEDVDPKSLKDKHSNIPSAPPFDGHEKEIAHASREMSSTRLNCTTISQVLNGSYVKEEILVSNSEKHNSDVHFKSTSSGIKEGTKTCSLQTRRPKFHASEQGPWHCMLAYDACVRLCLHCWASGCLDAPPFLENECALLRKAFSLQQILLQPMEELLGQQFSGSICEGSQSKSKNVIGKIKVQVRKVKMSPNMPSGCSTSLNLATMNIKTIKCCMSNLCSMLSTKWKSLRGACFLQCVPIDSCFSKLSLACINANAQYAKKVSSLLKVGAANMQTSALFDLMEEAHTCRLKLKSSVEEEVVEMNPGIGETHSLYNRILSEIREQIEEILSLVFENYKSLDESSPSGLVEDFEPANGNPSPTLAYGVKLYTLVHDILSPEAQLKLCSYFEVAVKKRSRRHMTFIPVADLVIATADFQKNLASWNLSPVKGSVDAKELFHLYIVLWIQEKRLELLESCKLDKVKWSGVRTRHLTTPFIEEVYDRLKETLNEYEVIMCRWPEYIFVLENAIADVEKTMLEALEKQYSDVLTPLKDSIAPKRLGFKCIHKLAKGRKVCPYIIPDELGIFMNTMKRLHDVLGPGLEKQLKSWGSCMPDAGSVVPGERLNEVAVTFRSLFRTISKQLWRNLQRMPLKS</sequence>
<dbReference type="OrthoDB" id="1896158at2759"/>
<feature type="region of interest" description="Disordered" evidence="1">
    <location>
        <begin position="62"/>
        <end position="83"/>
    </location>
</feature>
<dbReference type="PANTHER" id="PTHR31110">
    <property type="entry name" value="PESTICIDAL CRYSTAL CRY8BA PROTEIN"/>
    <property type="match status" value="1"/>
</dbReference>
<feature type="compositionally biased region" description="Low complexity" evidence="1">
    <location>
        <begin position="129"/>
        <end position="143"/>
    </location>
</feature>
<feature type="region of interest" description="Disordered" evidence="1">
    <location>
        <begin position="124"/>
        <end position="150"/>
    </location>
</feature>
<organism evidence="2 3">
    <name type="scientific">Vanilla planifolia</name>
    <name type="common">Vanilla</name>
    <dbReference type="NCBI Taxonomy" id="51239"/>
    <lineage>
        <taxon>Eukaryota</taxon>
        <taxon>Viridiplantae</taxon>
        <taxon>Streptophyta</taxon>
        <taxon>Embryophyta</taxon>
        <taxon>Tracheophyta</taxon>
        <taxon>Spermatophyta</taxon>
        <taxon>Magnoliopsida</taxon>
        <taxon>Liliopsida</taxon>
        <taxon>Asparagales</taxon>
        <taxon>Orchidaceae</taxon>
        <taxon>Vanilloideae</taxon>
        <taxon>Vanilleae</taxon>
        <taxon>Vanilla</taxon>
    </lineage>
</organism>
<evidence type="ECO:0000313" key="3">
    <source>
        <dbReference type="Proteomes" id="UP000639772"/>
    </source>
</evidence>
<reference evidence="2 3" key="1">
    <citation type="journal article" date="2020" name="Nat. Food">
        <title>A phased Vanilla planifolia genome enables genetic improvement of flavour and production.</title>
        <authorList>
            <person name="Hasing T."/>
            <person name="Tang H."/>
            <person name="Brym M."/>
            <person name="Khazi F."/>
            <person name="Huang T."/>
            <person name="Chambers A.H."/>
        </authorList>
    </citation>
    <scope>NUCLEOTIDE SEQUENCE [LARGE SCALE GENOMIC DNA]</scope>
    <source>
        <tissue evidence="2">Leaf</tissue>
    </source>
</reference>
<dbReference type="AlphaFoldDB" id="A0A835SE01"/>
<comment type="caution">
    <text evidence="2">The sequence shown here is derived from an EMBL/GenBank/DDBJ whole genome shotgun (WGS) entry which is preliminary data.</text>
</comment>
<feature type="compositionally biased region" description="Acidic residues" evidence="1">
    <location>
        <begin position="73"/>
        <end position="83"/>
    </location>
</feature>